<gene>
    <name evidence="1" type="primary">toxS</name>
    <name evidence="1" type="ORF">VPAL9027_00656</name>
</gene>
<dbReference type="Proteomes" id="UP000189475">
    <property type="component" value="Unassembled WGS sequence"/>
</dbReference>
<proteinExistence type="predicted"/>
<dbReference type="GO" id="GO:0016020">
    <property type="term" value="C:membrane"/>
    <property type="evidence" value="ECO:0007669"/>
    <property type="project" value="InterPro"/>
</dbReference>
<keyword evidence="1" id="KW-0472">Membrane</keyword>
<dbReference type="EMBL" id="FUFT01000002">
    <property type="protein sequence ID" value="SJL82719.1"/>
    <property type="molecule type" value="Genomic_DNA"/>
</dbReference>
<accession>A0A1R4B1C9</accession>
<keyword evidence="2" id="KW-1185">Reference proteome</keyword>
<dbReference type="Pfam" id="PF17323">
    <property type="entry name" value="ToxS"/>
    <property type="match status" value="1"/>
</dbReference>
<dbReference type="STRING" id="1918946.VPAL9027_00656"/>
<name>A0A1R4B1C9_9VIBR</name>
<reference evidence="1 2" key="1">
    <citation type="submission" date="2017-02" db="EMBL/GenBank/DDBJ databases">
        <authorList>
            <person name="Peterson S.W."/>
        </authorList>
    </citation>
    <scope>NUCLEOTIDE SEQUENCE [LARGE SCALE GENOMIC DNA]</scope>
    <source>
        <strain evidence="1 2">CECT 9027</strain>
    </source>
</reference>
<protein>
    <submittedName>
        <fullName evidence="1">Transmembrane regulatory protein ToxS</fullName>
    </submittedName>
</protein>
<organism evidence="1 2">
    <name type="scientific">Vibrio palustris</name>
    <dbReference type="NCBI Taxonomy" id="1918946"/>
    <lineage>
        <taxon>Bacteria</taxon>
        <taxon>Pseudomonadati</taxon>
        <taxon>Pseudomonadota</taxon>
        <taxon>Gammaproteobacteria</taxon>
        <taxon>Vibrionales</taxon>
        <taxon>Vibrionaceae</taxon>
        <taxon>Vibrio</taxon>
    </lineage>
</organism>
<evidence type="ECO:0000313" key="2">
    <source>
        <dbReference type="Proteomes" id="UP000189475"/>
    </source>
</evidence>
<dbReference type="OrthoDB" id="5916028at2"/>
<dbReference type="AlphaFoldDB" id="A0A1R4B1C9"/>
<dbReference type="InterPro" id="IPR035288">
    <property type="entry name" value="ToxS"/>
</dbReference>
<dbReference type="RefSeq" id="WP_077312261.1">
    <property type="nucleotide sequence ID" value="NZ_AP024887.1"/>
</dbReference>
<sequence>MTKKLAFFILFMSYAFSAWLYFDSDLKVEQLLSSREWQAHIVTRLEKERTVGPLTRVDVTSNMKYLPNGTYLRVSVMSLYAGKKSTPDSVINISETGNWDVSDNYLLVTPKQFKDVSNSQSRDFTSEQVKLITQFFKMDAEQSRRIDIINNKTILLTSLSHGSQILFSN</sequence>
<evidence type="ECO:0000313" key="1">
    <source>
        <dbReference type="EMBL" id="SJL82719.1"/>
    </source>
</evidence>
<keyword evidence="1" id="KW-0812">Transmembrane</keyword>